<dbReference type="Proteomes" id="UP001329825">
    <property type="component" value="Chromosome 1"/>
</dbReference>
<dbReference type="GeneID" id="87953147"/>
<organism evidence="2 3">
    <name type="scientific">Kwoniella shivajii</name>
    <dbReference type="NCBI Taxonomy" id="564305"/>
    <lineage>
        <taxon>Eukaryota</taxon>
        <taxon>Fungi</taxon>
        <taxon>Dikarya</taxon>
        <taxon>Basidiomycota</taxon>
        <taxon>Agaricomycotina</taxon>
        <taxon>Tremellomycetes</taxon>
        <taxon>Tremellales</taxon>
        <taxon>Cryptococcaceae</taxon>
        <taxon>Kwoniella</taxon>
    </lineage>
</organism>
<feature type="compositionally biased region" description="Low complexity" evidence="1">
    <location>
        <begin position="82"/>
        <end position="96"/>
    </location>
</feature>
<dbReference type="RefSeq" id="XP_062788827.1">
    <property type="nucleotide sequence ID" value="XM_062932776.1"/>
</dbReference>
<feature type="region of interest" description="Disordered" evidence="1">
    <location>
        <begin position="151"/>
        <end position="175"/>
    </location>
</feature>
<dbReference type="EMBL" id="CP141881">
    <property type="protein sequence ID" value="WRT64087.1"/>
    <property type="molecule type" value="Genomic_DNA"/>
</dbReference>
<feature type="region of interest" description="Disordered" evidence="1">
    <location>
        <begin position="70"/>
        <end position="107"/>
    </location>
</feature>
<proteinExistence type="predicted"/>
<name>A0ABZ1CQS5_9TREE</name>
<reference evidence="2 3" key="1">
    <citation type="submission" date="2024-01" db="EMBL/GenBank/DDBJ databases">
        <title>Comparative genomics of Cryptococcus and Kwoniella reveals pathogenesis evolution and contrasting modes of karyotype evolution via chromosome fusion or intercentromeric recombination.</title>
        <authorList>
            <person name="Coelho M.A."/>
            <person name="David-Palma M."/>
            <person name="Shea T."/>
            <person name="Bowers K."/>
            <person name="McGinley-Smith S."/>
            <person name="Mohammad A.W."/>
            <person name="Gnirke A."/>
            <person name="Yurkov A.M."/>
            <person name="Nowrousian M."/>
            <person name="Sun S."/>
            <person name="Cuomo C.A."/>
            <person name="Heitman J."/>
        </authorList>
    </citation>
    <scope>NUCLEOTIDE SEQUENCE [LARGE SCALE GENOMIC DNA]</scope>
    <source>
        <strain evidence="2">CBS 11374</strain>
    </source>
</reference>
<evidence type="ECO:0000313" key="3">
    <source>
        <dbReference type="Proteomes" id="UP001329825"/>
    </source>
</evidence>
<protein>
    <submittedName>
        <fullName evidence="2">Uncharacterized protein</fullName>
    </submittedName>
</protein>
<sequence length="251" mass="28341">MFESTVGSLSLRKLEYSPSAPFTNTVIFQSNTQANRPASELEDRLYRVNTKGHSEREDLESEEEYLSATGEIDDEMGELSDSRSSIRTSSRPVTPSHPSTSVNIPTALRSTSPEGIYTLSHKAERLLGLVNGSLEHARACLENARDEIRRTADTKSPTPEPYSAPSYQQPQGGRKDKMTIRAKKAMSYTGFPGYKFNGKVPNVVLGINGSKEEEDIRDRRRKAADGVIYWQREVERLDREEKDLQERNKKR</sequence>
<keyword evidence="3" id="KW-1185">Reference proteome</keyword>
<feature type="compositionally biased region" description="Polar residues" evidence="1">
    <location>
        <begin position="97"/>
        <end position="107"/>
    </location>
</feature>
<accession>A0ABZ1CQS5</accession>
<gene>
    <name evidence="2" type="ORF">IL334_001016</name>
</gene>
<evidence type="ECO:0000256" key="1">
    <source>
        <dbReference type="SAM" id="MobiDB-lite"/>
    </source>
</evidence>
<evidence type="ECO:0000313" key="2">
    <source>
        <dbReference type="EMBL" id="WRT64087.1"/>
    </source>
</evidence>